<dbReference type="Pfam" id="PF08445">
    <property type="entry name" value="FR47"/>
    <property type="match status" value="1"/>
</dbReference>
<keyword evidence="4" id="KW-1185">Reference proteome</keyword>
<dbReference type="AlphaFoldDB" id="A0AAC9LDK3"/>
<evidence type="ECO:0000259" key="2">
    <source>
        <dbReference type="Pfam" id="PF08445"/>
    </source>
</evidence>
<dbReference type="GO" id="GO:0016747">
    <property type="term" value="F:acyltransferase activity, transferring groups other than amino-acyl groups"/>
    <property type="evidence" value="ECO:0007669"/>
    <property type="project" value="InterPro"/>
</dbReference>
<proteinExistence type="predicted"/>
<feature type="region of interest" description="Disordered" evidence="1">
    <location>
        <begin position="223"/>
        <end position="255"/>
    </location>
</feature>
<dbReference type="Proteomes" id="UP000185511">
    <property type="component" value="Chromosome"/>
</dbReference>
<feature type="domain" description="GCN5-related N-acetyltransferase Rv2170-like" evidence="2">
    <location>
        <begin position="160"/>
        <end position="212"/>
    </location>
</feature>
<accession>A0AAC9LDK3</accession>
<evidence type="ECO:0000313" key="3">
    <source>
        <dbReference type="EMBL" id="APU14904.1"/>
    </source>
</evidence>
<evidence type="ECO:0000313" key="4">
    <source>
        <dbReference type="Proteomes" id="UP000185511"/>
    </source>
</evidence>
<protein>
    <submittedName>
        <fullName evidence="3">FR47-like protein</fullName>
    </submittedName>
</protein>
<dbReference type="RefSeq" id="WP_075740678.1">
    <property type="nucleotide sequence ID" value="NZ_CP016076.1"/>
</dbReference>
<name>A0AAC9LDK3_9PSEU</name>
<feature type="compositionally biased region" description="Basic residues" evidence="1">
    <location>
        <begin position="226"/>
        <end position="237"/>
    </location>
</feature>
<gene>
    <name evidence="3" type="ORF">UA74_14230</name>
</gene>
<feature type="compositionally biased region" description="Basic and acidic residues" evidence="1">
    <location>
        <begin position="238"/>
        <end position="255"/>
    </location>
</feature>
<dbReference type="KEGG" id="acad:UA74_14230"/>
<organism evidence="3 4">
    <name type="scientific">Actinoalloteichus fjordicus</name>
    <dbReference type="NCBI Taxonomy" id="1612552"/>
    <lineage>
        <taxon>Bacteria</taxon>
        <taxon>Bacillati</taxon>
        <taxon>Actinomycetota</taxon>
        <taxon>Actinomycetes</taxon>
        <taxon>Pseudonocardiales</taxon>
        <taxon>Pseudonocardiaceae</taxon>
        <taxon>Actinoalloteichus</taxon>
    </lineage>
</organism>
<reference evidence="4" key="1">
    <citation type="submission" date="2016-06" db="EMBL/GenBank/DDBJ databases">
        <title>Complete genome sequence of Actinoalloteichus fjordicus DSM 46855 (=ADI127-17), type strain of the new species Actinoalloteichus fjordicus.</title>
        <authorList>
            <person name="Ruckert C."/>
            <person name="Nouioui I."/>
            <person name="Willmese J."/>
            <person name="van Wezel G."/>
            <person name="Klenk H.-P."/>
            <person name="Kalinowski J."/>
            <person name="Zotchev S.B."/>
        </authorList>
    </citation>
    <scope>NUCLEOTIDE SEQUENCE [LARGE SCALE GENOMIC DNA]</scope>
    <source>
        <strain evidence="4">ADI127-7</strain>
    </source>
</reference>
<dbReference type="EMBL" id="CP016076">
    <property type="protein sequence ID" value="APU14904.1"/>
    <property type="molecule type" value="Genomic_DNA"/>
</dbReference>
<dbReference type="Gene3D" id="3.40.630.30">
    <property type="match status" value="1"/>
</dbReference>
<evidence type="ECO:0000256" key="1">
    <source>
        <dbReference type="SAM" id="MobiDB-lite"/>
    </source>
</evidence>
<dbReference type="InterPro" id="IPR016181">
    <property type="entry name" value="Acyl_CoA_acyltransferase"/>
</dbReference>
<dbReference type="InterPro" id="IPR013653">
    <property type="entry name" value="GCN5-like_dom"/>
</dbReference>
<sequence length="255" mass="27280">MYAPTPVLSELIRRWQIGWGIARELPPAEEARGGLHVRHGETDRHTEIIALHADEDLDSVRALAEETADSPHWDWLTVPTRHPEAVAAVLAAAGLAMDAGNETFMTVRLDETPDDHPAPEPYTSTVAGTGSVLEATVRHPSRATAARGLMALTGRDAVAHAVETRPAHRRRGLASTVMTTLSREAAARGATTGLLVASPDGERLYSALGWSAQASVLIAKNGVGGRARHSGGARRSRHPELREHGALRSAEPTRI</sequence>
<dbReference type="SUPFAM" id="SSF55729">
    <property type="entry name" value="Acyl-CoA N-acyltransferases (Nat)"/>
    <property type="match status" value="1"/>
</dbReference>